<evidence type="ECO:0000256" key="3">
    <source>
        <dbReference type="ARBA" id="ARBA00022840"/>
    </source>
</evidence>
<evidence type="ECO:0000256" key="5">
    <source>
        <dbReference type="ARBA" id="ARBA00023204"/>
    </source>
</evidence>
<organism evidence="7">
    <name type="scientific">gut metagenome</name>
    <dbReference type="NCBI Taxonomy" id="749906"/>
    <lineage>
        <taxon>unclassified sequences</taxon>
        <taxon>metagenomes</taxon>
        <taxon>organismal metagenomes</taxon>
    </lineage>
</organism>
<dbReference type="InterPro" id="IPR007696">
    <property type="entry name" value="DNA_mismatch_repair_MutS_core"/>
</dbReference>
<gene>
    <name evidence="7" type="ORF">EVA_14107</name>
</gene>
<dbReference type="Gene3D" id="1.10.1420.10">
    <property type="match status" value="1"/>
</dbReference>
<evidence type="ECO:0000313" key="7">
    <source>
        <dbReference type="EMBL" id="EJW97783.1"/>
    </source>
</evidence>
<dbReference type="Pfam" id="PF00488">
    <property type="entry name" value="MutS_V"/>
    <property type="match status" value="1"/>
</dbReference>
<dbReference type="GO" id="GO:0030983">
    <property type="term" value="F:mismatched DNA binding"/>
    <property type="evidence" value="ECO:0007669"/>
    <property type="project" value="InterPro"/>
</dbReference>
<comment type="similarity">
    <text evidence="1">Belongs to the DNA mismatch repair MutS family.</text>
</comment>
<keyword evidence="5" id="KW-0234">DNA repair</keyword>
<keyword evidence="5" id="KW-0227">DNA damage</keyword>
<dbReference type="InterPro" id="IPR045076">
    <property type="entry name" value="MutS"/>
</dbReference>
<dbReference type="GO" id="GO:0005524">
    <property type="term" value="F:ATP binding"/>
    <property type="evidence" value="ECO:0007669"/>
    <property type="project" value="UniProtKB-KW"/>
</dbReference>
<accession>J9FTF4</accession>
<dbReference type="PANTHER" id="PTHR11361:SF34">
    <property type="entry name" value="DNA MISMATCH REPAIR PROTEIN MSH1, MITOCHONDRIAL"/>
    <property type="match status" value="1"/>
</dbReference>
<dbReference type="InterPro" id="IPR027417">
    <property type="entry name" value="P-loop_NTPase"/>
</dbReference>
<dbReference type="SMART" id="SM00534">
    <property type="entry name" value="MUTSac"/>
    <property type="match status" value="1"/>
</dbReference>
<comment type="caution">
    <text evidence="7">The sequence shown here is derived from an EMBL/GenBank/DDBJ whole genome shotgun (WGS) entry which is preliminary data.</text>
</comment>
<dbReference type="InterPro" id="IPR000432">
    <property type="entry name" value="DNA_mismatch_repair_MutS_C"/>
</dbReference>
<dbReference type="EMBL" id="AMCI01004592">
    <property type="protein sequence ID" value="EJW97783.1"/>
    <property type="molecule type" value="Genomic_DNA"/>
</dbReference>
<evidence type="ECO:0000256" key="4">
    <source>
        <dbReference type="ARBA" id="ARBA00023125"/>
    </source>
</evidence>
<keyword evidence="3" id="KW-0067">ATP-binding</keyword>
<evidence type="ECO:0000256" key="2">
    <source>
        <dbReference type="ARBA" id="ARBA00022741"/>
    </source>
</evidence>
<keyword evidence="4" id="KW-0238">DNA-binding</keyword>
<name>J9FTF4_9ZZZZ</name>
<evidence type="ECO:0000259" key="6">
    <source>
        <dbReference type="SMART" id="SM00534"/>
    </source>
</evidence>
<sequence length="444" mass="50837">MSFIVDKQTLEDLNLLGKYKSNSIYHAFDKTATRGGEQVMEEMFRHPLTDAAEINRRSSIFQSFMEKPCDFPFTSAQIDSVEYYMSTPAYANRGVNMLRMFYRKAMIYIAANRMYELLVEGLANMVELFMVLRDFCNELKGDHPAYVPVCEEVEQILASPAFAWMKQARGQTFFTFWQLERYHYLLHVEGNTQLERLFRIIYELDVYIAVAKVANERRFTCAHAETAKDESSHRINLAQVFHPSVRGAKANSVCIDSEKNVLFLTGANMAGKSTFMKSFGVAVYLAHMGFPVPAERMEFTVRDGLYTSINVSDNMSKGYSHFYAEVKRVKFIAEEVATHKNLVVIFDELFKGTNVKDAYDATVAVVKAFSGHHNCAYIISTHILEAGQTLMKECDNFKFVYFPTIMDGSVPRYTYQLTEGITGDRHGMMIIRNEKIIDIIRGNK</sequence>
<keyword evidence="2" id="KW-0547">Nucleotide-binding</keyword>
<dbReference type="AlphaFoldDB" id="J9FTF4"/>
<dbReference type="PANTHER" id="PTHR11361">
    <property type="entry name" value="DNA MISMATCH REPAIR PROTEIN MUTS FAMILY MEMBER"/>
    <property type="match status" value="1"/>
</dbReference>
<dbReference type="InterPro" id="IPR036187">
    <property type="entry name" value="DNA_mismatch_repair_MutS_sf"/>
</dbReference>
<evidence type="ECO:0000256" key="1">
    <source>
        <dbReference type="ARBA" id="ARBA00006271"/>
    </source>
</evidence>
<dbReference type="GO" id="GO:0006298">
    <property type="term" value="P:mismatch repair"/>
    <property type="evidence" value="ECO:0007669"/>
    <property type="project" value="InterPro"/>
</dbReference>
<dbReference type="SUPFAM" id="SSF52540">
    <property type="entry name" value="P-loop containing nucleoside triphosphate hydrolases"/>
    <property type="match status" value="1"/>
</dbReference>
<feature type="domain" description="DNA mismatch repair proteins mutS family" evidence="6">
    <location>
        <begin position="259"/>
        <end position="442"/>
    </location>
</feature>
<dbReference type="Pfam" id="PF05192">
    <property type="entry name" value="MutS_III"/>
    <property type="match status" value="1"/>
</dbReference>
<dbReference type="Gene3D" id="3.40.50.300">
    <property type="entry name" value="P-loop containing nucleotide triphosphate hydrolases"/>
    <property type="match status" value="1"/>
</dbReference>
<protein>
    <submittedName>
        <fullName evidence="7">DNA mismatch repair protein MutS domain-containing protein</fullName>
    </submittedName>
</protein>
<dbReference type="GO" id="GO:0140664">
    <property type="term" value="F:ATP-dependent DNA damage sensor activity"/>
    <property type="evidence" value="ECO:0007669"/>
    <property type="project" value="InterPro"/>
</dbReference>
<dbReference type="SUPFAM" id="SSF48334">
    <property type="entry name" value="DNA repair protein MutS, domain III"/>
    <property type="match status" value="1"/>
</dbReference>
<proteinExistence type="inferred from homology"/>
<reference evidence="7" key="1">
    <citation type="journal article" date="2012" name="PLoS ONE">
        <title>Gene sets for utilization of primary and secondary nutrition supplies in the distal gut of endangered iberian lynx.</title>
        <authorList>
            <person name="Alcaide M."/>
            <person name="Messina E."/>
            <person name="Richter M."/>
            <person name="Bargiela R."/>
            <person name="Peplies J."/>
            <person name="Huws S.A."/>
            <person name="Newbold C.J."/>
            <person name="Golyshin P.N."/>
            <person name="Simon M.A."/>
            <person name="Lopez G."/>
            <person name="Yakimov M.M."/>
            <person name="Ferrer M."/>
        </authorList>
    </citation>
    <scope>NUCLEOTIDE SEQUENCE</scope>
</reference>